<keyword evidence="7" id="KW-0804">Transcription</keyword>
<evidence type="ECO:0000256" key="8">
    <source>
        <dbReference type="ARBA" id="ARBA00023242"/>
    </source>
</evidence>
<comment type="subcellular location">
    <subcellularLocation>
        <location evidence="1">Nucleus</location>
    </subcellularLocation>
</comment>
<keyword evidence="8" id="KW-0539">Nucleus</keyword>
<dbReference type="InterPro" id="IPR019787">
    <property type="entry name" value="Znf_PHD-finger"/>
</dbReference>
<gene>
    <name evidence="12" type="ORF">INT43_006874</name>
</gene>
<dbReference type="OrthoDB" id="787137at2759"/>
<evidence type="ECO:0000256" key="1">
    <source>
        <dbReference type="ARBA" id="ARBA00004123"/>
    </source>
</evidence>
<dbReference type="SMART" id="SM00184">
    <property type="entry name" value="RING"/>
    <property type="match status" value="2"/>
</dbReference>
<feature type="region of interest" description="Disordered" evidence="10">
    <location>
        <begin position="1"/>
        <end position="116"/>
    </location>
</feature>
<dbReference type="InterPro" id="IPR001965">
    <property type="entry name" value="Znf_PHD"/>
</dbReference>
<evidence type="ECO:0000256" key="2">
    <source>
        <dbReference type="ARBA" id="ARBA00022723"/>
    </source>
</evidence>
<keyword evidence="5" id="KW-0862">Zinc</keyword>
<evidence type="ECO:0000256" key="10">
    <source>
        <dbReference type="SAM" id="MobiDB-lite"/>
    </source>
</evidence>
<keyword evidence="6" id="KW-0805">Transcription regulation</keyword>
<dbReference type="InterPro" id="IPR013083">
    <property type="entry name" value="Znf_RING/FYVE/PHD"/>
</dbReference>
<name>A0A8H7PWJ8_MORIS</name>
<dbReference type="Proteomes" id="UP000654370">
    <property type="component" value="Unassembled WGS sequence"/>
</dbReference>
<feature type="compositionally biased region" description="Basic residues" evidence="10">
    <location>
        <begin position="1"/>
        <end position="16"/>
    </location>
</feature>
<evidence type="ECO:0000256" key="6">
    <source>
        <dbReference type="ARBA" id="ARBA00023015"/>
    </source>
</evidence>
<accession>A0A8H7PWJ8</accession>
<dbReference type="GO" id="GO:0008270">
    <property type="term" value="F:zinc ion binding"/>
    <property type="evidence" value="ECO:0007669"/>
    <property type="project" value="UniProtKB-KW"/>
</dbReference>
<organism evidence="12 13">
    <name type="scientific">Mortierella isabellina</name>
    <name type="common">Filamentous fungus</name>
    <name type="synonym">Umbelopsis isabellina</name>
    <dbReference type="NCBI Taxonomy" id="91625"/>
    <lineage>
        <taxon>Eukaryota</taxon>
        <taxon>Fungi</taxon>
        <taxon>Fungi incertae sedis</taxon>
        <taxon>Mucoromycota</taxon>
        <taxon>Mucoromycotina</taxon>
        <taxon>Umbelopsidomycetes</taxon>
        <taxon>Umbelopsidales</taxon>
        <taxon>Umbelopsidaceae</taxon>
        <taxon>Umbelopsis</taxon>
    </lineage>
</organism>
<evidence type="ECO:0000259" key="11">
    <source>
        <dbReference type="PROSITE" id="PS50016"/>
    </source>
</evidence>
<dbReference type="GO" id="GO:0005634">
    <property type="term" value="C:nucleus"/>
    <property type="evidence" value="ECO:0007669"/>
    <property type="project" value="UniProtKB-SubCell"/>
</dbReference>
<evidence type="ECO:0000313" key="12">
    <source>
        <dbReference type="EMBL" id="KAG2181949.1"/>
    </source>
</evidence>
<evidence type="ECO:0000256" key="7">
    <source>
        <dbReference type="ARBA" id="ARBA00023163"/>
    </source>
</evidence>
<dbReference type="InterPro" id="IPR001841">
    <property type="entry name" value="Znf_RING"/>
</dbReference>
<evidence type="ECO:0000256" key="3">
    <source>
        <dbReference type="ARBA" id="ARBA00022737"/>
    </source>
</evidence>
<feature type="compositionally biased region" description="Acidic residues" evidence="10">
    <location>
        <begin position="89"/>
        <end position="100"/>
    </location>
</feature>
<protein>
    <recommendedName>
        <fullName evidence="11">PHD-type domain-containing protein</fullName>
    </recommendedName>
</protein>
<feature type="domain" description="PHD-type" evidence="11">
    <location>
        <begin position="556"/>
        <end position="623"/>
    </location>
</feature>
<evidence type="ECO:0000256" key="9">
    <source>
        <dbReference type="PROSITE-ProRule" id="PRU00146"/>
    </source>
</evidence>
<feature type="domain" description="PHD-type" evidence="11">
    <location>
        <begin position="718"/>
        <end position="785"/>
    </location>
</feature>
<reference evidence="12" key="1">
    <citation type="submission" date="2020-12" db="EMBL/GenBank/DDBJ databases">
        <title>Metabolic potential, ecology and presence of endohyphal bacteria is reflected in genomic diversity of Mucoromycotina.</title>
        <authorList>
            <person name="Muszewska A."/>
            <person name="Okrasinska A."/>
            <person name="Steczkiewicz K."/>
            <person name="Drgas O."/>
            <person name="Orlowska M."/>
            <person name="Perlinska-Lenart U."/>
            <person name="Aleksandrzak-Piekarczyk T."/>
            <person name="Szatraj K."/>
            <person name="Zielenkiewicz U."/>
            <person name="Pilsyk S."/>
            <person name="Malc E."/>
            <person name="Mieczkowski P."/>
            <person name="Kruszewska J.S."/>
            <person name="Biernat P."/>
            <person name="Pawlowska J."/>
        </authorList>
    </citation>
    <scope>NUCLEOTIDE SEQUENCE</scope>
    <source>
        <strain evidence="12">WA0000067209</strain>
    </source>
</reference>
<keyword evidence="13" id="KW-1185">Reference proteome</keyword>
<dbReference type="Gene3D" id="3.30.40.10">
    <property type="entry name" value="Zinc/RING finger domain, C3HC4 (zinc finger)"/>
    <property type="match status" value="3"/>
</dbReference>
<dbReference type="PROSITE" id="PS50016">
    <property type="entry name" value="ZF_PHD_2"/>
    <property type="match status" value="2"/>
</dbReference>
<feature type="compositionally biased region" description="Basic and acidic residues" evidence="10">
    <location>
        <begin position="101"/>
        <end position="116"/>
    </location>
</feature>
<evidence type="ECO:0000256" key="4">
    <source>
        <dbReference type="ARBA" id="ARBA00022771"/>
    </source>
</evidence>
<keyword evidence="4 9" id="KW-0863">Zinc-finger</keyword>
<feature type="compositionally biased region" description="Polar residues" evidence="10">
    <location>
        <begin position="25"/>
        <end position="43"/>
    </location>
</feature>
<dbReference type="InterPro" id="IPR011011">
    <property type="entry name" value="Znf_FYVE_PHD"/>
</dbReference>
<dbReference type="SMART" id="SM00249">
    <property type="entry name" value="PHD"/>
    <property type="match status" value="3"/>
</dbReference>
<dbReference type="SUPFAM" id="SSF57903">
    <property type="entry name" value="FYVE/PHD zinc finger"/>
    <property type="match status" value="3"/>
</dbReference>
<dbReference type="Pfam" id="PF08624">
    <property type="entry name" value="CRC_subunit"/>
    <property type="match status" value="1"/>
</dbReference>
<keyword evidence="3" id="KW-0677">Repeat</keyword>
<dbReference type="PANTHER" id="PTHR45888:SF4">
    <property type="entry name" value="PHD FINGER PROTEIN 10"/>
    <property type="match status" value="1"/>
</dbReference>
<keyword evidence="2" id="KW-0479">Metal-binding</keyword>
<dbReference type="PROSITE" id="PS01359">
    <property type="entry name" value="ZF_PHD_1"/>
    <property type="match status" value="1"/>
</dbReference>
<dbReference type="EMBL" id="JAEPQZ010000004">
    <property type="protein sequence ID" value="KAG2181949.1"/>
    <property type="molecule type" value="Genomic_DNA"/>
</dbReference>
<proteinExistence type="predicted"/>
<evidence type="ECO:0000256" key="5">
    <source>
        <dbReference type="ARBA" id="ARBA00022833"/>
    </source>
</evidence>
<dbReference type="InterPro" id="IPR013933">
    <property type="entry name" value="CRC_Rsc7/Swp82"/>
</dbReference>
<evidence type="ECO:0000313" key="13">
    <source>
        <dbReference type="Proteomes" id="UP000654370"/>
    </source>
</evidence>
<comment type="caution">
    <text evidence="12">The sequence shown here is derived from an EMBL/GenBank/DDBJ whole genome shotgun (WGS) entry which is preliminary data.</text>
</comment>
<dbReference type="InterPro" id="IPR019786">
    <property type="entry name" value="Zinc_finger_PHD-type_CS"/>
</dbReference>
<dbReference type="PANTHER" id="PTHR45888">
    <property type="entry name" value="HL01030P-RELATED"/>
    <property type="match status" value="1"/>
</dbReference>
<sequence length="845" mass="94171">MSGRPRGRPTRRRLRLIVKDEKSNSDLSANEDTANSADETTSVDAKEEESKPQDAPAPRRRGRPRIYPRPGETPGEPEPPKKRRRDDGDSTDDDGEEDPDGEQKIDRQGHLLGGREYRVPTFELPERGDQQLMFAMEPARILGYRDSYLLFMKNPDLVRVRISDEAKNMLVEQKMLLPWFRNRDVAIVTARSIFKVFGAKVIKRGRRCKDDYYEARSRAEGYTDELEDTEMEEALGRRTQLSSHTAKLPGSNVPSTAVSGPGWMHHAALSVQEFNSRLRGRREEKVYFYDVHTNVQQLPSATQPTSCDFECIDPKKSDGVVVDPVRFDRPPRPKGFFDNPSLDILDTVDHQSIYDAIPSDIKQNMKTAGVDFFKDKTSDIYETKDGQYPIALLDGQHQETIPIHHVRFAINAPRIFSPVSITKATRTILTQQQLSNSKYFSSNNTSASMAGTMAANRSPVPPGGGLDRRISGTTATSVRLSSAPGIQNPPTPQGAVSFVCGYISDNGHRCPIPVANRGERCPHHAHNYANLPPSIAKTATQPRSASPSAKQGNVTDNKCADCHNLSAPSEVTNGTTPVCDSFTTIKCTNCNKKYHPACAHINTPRQLAAVESYPWLCPDCKICCVCQTVGDESTLMICDDCDRGWHTNWQPKVDEVPEGAWRCPLCALCHSCAGKEIKNENKQKHPYQHAVAPSTEHYNYPVYLATYCKVCDDNFENDRFCPVCLKTYSEDEDEEKEDEDNDMVACDNCDYWVHTGCDEALTPERYQKLCENENEKYNCPLCDGRFQPITHTGHAALALKGVTAPSGTCIGLVGGKVKVRGIVHYRKHLVGVPEINGTGVAVAYK</sequence>
<dbReference type="AlphaFoldDB" id="A0A8H7PWJ8"/>